<reference evidence="2" key="1">
    <citation type="submission" date="2024-01" db="EMBL/GenBank/DDBJ databases">
        <authorList>
            <person name="Webb A."/>
        </authorList>
    </citation>
    <scope>NUCLEOTIDE SEQUENCE</scope>
    <source>
        <strain evidence="2">Pm1</strain>
    </source>
</reference>
<feature type="region of interest" description="Disordered" evidence="1">
    <location>
        <begin position="31"/>
        <end position="51"/>
    </location>
</feature>
<dbReference type="EMBL" id="CAKLBY020000097">
    <property type="protein sequence ID" value="CAK7926156.1"/>
    <property type="molecule type" value="Genomic_DNA"/>
</dbReference>
<organism evidence="2 3">
    <name type="scientific">Peronospora matthiolae</name>
    <dbReference type="NCBI Taxonomy" id="2874970"/>
    <lineage>
        <taxon>Eukaryota</taxon>
        <taxon>Sar</taxon>
        <taxon>Stramenopiles</taxon>
        <taxon>Oomycota</taxon>
        <taxon>Peronosporomycetes</taxon>
        <taxon>Peronosporales</taxon>
        <taxon>Peronosporaceae</taxon>
        <taxon>Peronospora</taxon>
    </lineage>
</organism>
<accession>A0AAV1TWT4</accession>
<proteinExistence type="predicted"/>
<gene>
    <name evidence="2" type="ORF">PM001_LOCUS11306</name>
</gene>
<sequence>MDRSGHLLEDKTLAEFLGVEDVDCDSGSVAKVEMEEQSKPSTPVLGDIPHPAPNPFPELIAATALTALGAMSSMSTPIITNLLDEEQQLMRDQAANARRKSEVPTKLQRHSEFTFTPPSVEELVVKRLAILWQHVPPSLRQKRPLN</sequence>
<dbReference type="AlphaFoldDB" id="A0AAV1TWT4"/>
<comment type="caution">
    <text evidence="2">The sequence shown here is derived from an EMBL/GenBank/DDBJ whole genome shotgun (WGS) entry which is preliminary data.</text>
</comment>
<evidence type="ECO:0000256" key="1">
    <source>
        <dbReference type="SAM" id="MobiDB-lite"/>
    </source>
</evidence>
<name>A0AAV1TWT4_9STRA</name>
<evidence type="ECO:0000313" key="2">
    <source>
        <dbReference type="EMBL" id="CAK7926156.1"/>
    </source>
</evidence>
<protein>
    <submittedName>
        <fullName evidence="2">Uncharacterized protein</fullName>
    </submittedName>
</protein>
<evidence type="ECO:0000313" key="3">
    <source>
        <dbReference type="Proteomes" id="UP001162060"/>
    </source>
</evidence>
<dbReference type="Proteomes" id="UP001162060">
    <property type="component" value="Unassembled WGS sequence"/>
</dbReference>